<feature type="transmembrane region" description="Helical" evidence="6">
    <location>
        <begin position="91"/>
        <end position="112"/>
    </location>
</feature>
<keyword evidence="2 6" id="KW-0812">Transmembrane</keyword>
<evidence type="ECO:0000256" key="4">
    <source>
        <dbReference type="ARBA" id="ARBA00023136"/>
    </source>
</evidence>
<dbReference type="GO" id="GO:0046677">
    <property type="term" value="P:response to antibiotic"/>
    <property type="evidence" value="ECO:0007669"/>
    <property type="project" value="UniProtKB-KW"/>
</dbReference>
<evidence type="ECO:0000256" key="7">
    <source>
        <dbReference type="SAM" id="MobiDB-lite"/>
    </source>
</evidence>
<comment type="caution">
    <text evidence="9">The sequence shown here is derived from an EMBL/GenBank/DDBJ whole genome shotgun (WGS) entry which is preliminary data.</text>
</comment>
<dbReference type="EMBL" id="WWHY01000001">
    <property type="protein sequence ID" value="MYR33040.1"/>
    <property type="molecule type" value="Genomic_DNA"/>
</dbReference>
<dbReference type="GO" id="GO:0043190">
    <property type="term" value="C:ATP-binding cassette (ABC) transporter complex"/>
    <property type="evidence" value="ECO:0007669"/>
    <property type="project" value="InterPro"/>
</dbReference>
<comment type="subcellular location">
    <subcellularLocation>
        <location evidence="6">Cell membrane</location>
        <topology evidence="6">Multi-pass membrane protein</topology>
    </subcellularLocation>
    <subcellularLocation>
        <location evidence="1">Membrane</location>
        <topology evidence="1">Multi-pass membrane protein</topology>
    </subcellularLocation>
</comment>
<dbReference type="InterPro" id="IPR047817">
    <property type="entry name" value="ABC2_TM_bact-type"/>
</dbReference>
<sequence length="287" mass="30828">MTATDTHTGDRPSPLLAPAPPSGPLPRLGWALADGWTVARRDLLHWARGPWELGFGLLFPVLMVLMFVYLLGGSMSVPGGGDYTEYLMPGMFAMVMVFGLGETVTAVSTDANRGITDRFRSMPMASSAVVVGRCLADMIRSTLTLIVLIGFGLVVGWQWHGPFDRALLGFGLLLLFRFALVWIGIYVGLVVRGQGGMAVIQTLEFPFGFLSNAFVATATMPVWLGTVADWNPLSSTVAAARELFGGPNVIGEGWIAQNALLMAVVWPLLLVAVFAPLSVRRYRGLGG</sequence>
<dbReference type="Pfam" id="PF01061">
    <property type="entry name" value="ABC2_membrane"/>
    <property type="match status" value="1"/>
</dbReference>
<dbReference type="InterPro" id="IPR013525">
    <property type="entry name" value="ABC2_TM"/>
</dbReference>
<feature type="transmembrane region" description="Helical" evidence="6">
    <location>
        <begin position="203"/>
        <end position="224"/>
    </location>
</feature>
<dbReference type="PIRSF" id="PIRSF006648">
    <property type="entry name" value="DrrB"/>
    <property type="match status" value="1"/>
</dbReference>
<keyword evidence="6" id="KW-1003">Cell membrane</keyword>
<dbReference type="PANTHER" id="PTHR43229">
    <property type="entry name" value="NODULATION PROTEIN J"/>
    <property type="match status" value="1"/>
</dbReference>
<dbReference type="GO" id="GO:0140359">
    <property type="term" value="F:ABC-type transporter activity"/>
    <property type="evidence" value="ECO:0007669"/>
    <property type="project" value="InterPro"/>
</dbReference>
<evidence type="ECO:0000256" key="6">
    <source>
        <dbReference type="RuleBase" id="RU361157"/>
    </source>
</evidence>
<dbReference type="AlphaFoldDB" id="A0A7K2IST9"/>
<feature type="transmembrane region" description="Helical" evidence="6">
    <location>
        <begin position="166"/>
        <end position="191"/>
    </location>
</feature>
<dbReference type="RefSeq" id="WP_017534350.1">
    <property type="nucleotide sequence ID" value="NZ_JBEXQO010000009.1"/>
</dbReference>
<evidence type="ECO:0000256" key="2">
    <source>
        <dbReference type="ARBA" id="ARBA00022692"/>
    </source>
</evidence>
<feature type="transmembrane region" description="Helical" evidence="6">
    <location>
        <begin position="259"/>
        <end position="279"/>
    </location>
</feature>
<reference evidence="9 10" key="1">
    <citation type="journal article" date="2019" name="Nat. Commun.">
        <title>The antimicrobial potential of Streptomyces from insect microbiomes.</title>
        <authorList>
            <person name="Chevrette M.G."/>
            <person name="Carlson C.M."/>
            <person name="Ortega H.E."/>
            <person name="Thomas C."/>
            <person name="Ananiev G.E."/>
            <person name="Barns K.J."/>
            <person name="Book A.J."/>
            <person name="Cagnazzo J."/>
            <person name="Carlos C."/>
            <person name="Flanigan W."/>
            <person name="Grubbs K.J."/>
            <person name="Horn H.A."/>
            <person name="Hoffmann F.M."/>
            <person name="Klassen J.L."/>
            <person name="Knack J.J."/>
            <person name="Lewin G.R."/>
            <person name="McDonald B.R."/>
            <person name="Muller L."/>
            <person name="Melo W.G.P."/>
            <person name="Pinto-Tomas A.A."/>
            <person name="Schmitz A."/>
            <person name="Wendt-Pienkowski E."/>
            <person name="Wildman S."/>
            <person name="Zhao M."/>
            <person name="Zhang F."/>
            <person name="Bugni T.S."/>
            <person name="Andes D.R."/>
            <person name="Pupo M.T."/>
            <person name="Currie C.R."/>
        </authorList>
    </citation>
    <scope>NUCLEOTIDE SEQUENCE [LARGE SCALE GENOMIC DNA]</scope>
    <source>
        <strain evidence="9 10">SID5840</strain>
    </source>
</reference>
<name>A0A7K2IST9_9ACTN</name>
<dbReference type="InterPro" id="IPR000412">
    <property type="entry name" value="ABC_2_transport"/>
</dbReference>
<dbReference type="InterPro" id="IPR051784">
    <property type="entry name" value="Nod_factor_ABC_transporter"/>
</dbReference>
<evidence type="ECO:0000256" key="5">
    <source>
        <dbReference type="ARBA" id="ARBA00023251"/>
    </source>
</evidence>
<evidence type="ECO:0000256" key="1">
    <source>
        <dbReference type="ARBA" id="ARBA00004141"/>
    </source>
</evidence>
<evidence type="ECO:0000313" key="10">
    <source>
        <dbReference type="Proteomes" id="UP000467124"/>
    </source>
</evidence>
<feature type="transmembrane region" description="Helical" evidence="6">
    <location>
        <begin position="50"/>
        <end position="71"/>
    </location>
</feature>
<feature type="transmembrane region" description="Helical" evidence="6">
    <location>
        <begin position="142"/>
        <end position="160"/>
    </location>
</feature>
<evidence type="ECO:0000256" key="3">
    <source>
        <dbReference type="ARBA" id="ARBA00022989"/>
    </source>
</evidence>
<feature type="region of interest" description="Disordered" evidence="7">
    <location>
        <begin position="1"/>
        <end position="22"/>
    </location>
</feature>
<dbReference type="Proteomes" id="UP000467124">
    <property type="component" value="Unassembled WGS sequence"/>
</dbReference>
<dbReference type="PANTHER" id="PTHR43229:SF2">
    <property type="entry name" value="NODULATION PROTEIN J"/>
    <property type="match status" value="1"/>
</dbReference>
<evidence type="ECO:0000313" key="9">
    <source>
        <dbReference type="EMBL" id="MYR33040.1"/>
    </source>
</evidence>
<proteinExistence type="inferred from homology"/>
<gene>
    <name evidence="9" type="ORF">GTW20_12405</name>
</gene>
<feature type="domain" description="ABC transmembrane type-2" evidence="8">
    <location>
        <begin position="51"/>
        <end position="285"/>
    </location>
</feature>
<comment type="similarity">
    <text evidence="6">Belongs to the ABC-2 integral membrane protein family.</text>
</comment>
<dbReference type="PROSITE" id="PS51012">
    <property type="entry name" value="ABC_TM2"/>
    <property type="match status" value="1"/>
</dbReference>
<evidence type="ECO:0000259" key="8">
    <source>
        <dbReference type="PROSITE" id="PS51012"/>
    </source>
</evidence>
<accession>A0A7K2IST9</accession>
<keyword evidence="6" id="KW-0813">Transport</keyword>
<keyword evidence="4 6" id="KW-0472">Membrane</keyword>
<keyword evidence="5" id="KW-0046">Antibiotic resistance</keyword>
<keyword evidence="3 6" id="KW-1133">Transmembrane helix</keyword>
<protein>
    <recommendedName>
        <fullName evidence="6">Transport permease protein</fullName>
    </recommendedName>
</protein>
<organism evidence="9 10">
    <name type="scientific">Nocardiopsis alba</name>
    <dbReference type="NCBI Taxonomy" id="53437"/>
    <lineage>
        <taxon>Bacteria</taxon>
        <taxon>Bacillati</taxon>
        <taxon>Actinomycetota</taxon>
        <taxon>Actinomycetes</taxon>
        <taxon>Streptosporangiales</taxon>
        <taxon>Nocardiopsidaceae</taxon>
        <taxon>Nocardiopsis</taxon>
    </lineage>
</organism>